<feature type="chain" id="PRO_5012943688" description="Sel1 repeat family protein" evidence="1">
    <location>
        <begin position="17"/>
        <end position="271"/>
    </location>
</feature>
<evidence type="ECO:0000256" key="1">
    <source>
        <dbReference type="SAM" id="SignalP"/>
    </source>
</evidence>
<proteinExistence type="predicted"/>
<evidence type="ECO:0008006" key="4">
    <source>
        <dbReference type="Google" id="ProtNLM"/>
    </source>
</evidence>
<dbReference type="RefSeq" id="WP_094546046.1">
    <property type="nucleotide sequence ID" value="NZ_MQWB01000001.1"/>
</dbReference>
<name>A0A259TWQ7_9BACT</name>
<organism evidence="2 3">
    <name type="scientific">Rubricoccus marinus</name>
    <dbReference type="NCBI Taxonomy" id="716817"/>
    <lineage>
        <taxon>Bacteria</taxon>
        <taxon>Pseudomonadati</taxon>
        <taxon>Rhodothermota</taxon>
        <taxon>Rhodothermia</taxon>
        <taxon>Rhodothermales</taxon>
        <taxon>Rubricoccaceae</taxon>
        <taxon>Rubricoccus</taxon>
    </lineage>
</organism>
<evidence type="ECO:0000313" key="2">
    <source>
        <dbReference type="EMBL" id="OZC02126.1"/>
    </source>
</evidence>
<dbReference type="Proteomes" id="UP000216446">
    <property type="component" value="Unassembled WGS sequence"/>
</dbReference>
<reference evidence="2 3" key="1">
    <citation type="submission" date="2016-11" db="EMBL/GenBank/DDBJ databases">
        <title>Study of marine rhodopsin-containing bacteria.</title>
        <authorList>
            <person name="Yoshizawa S."/>
            <person name="Kumagai Y."/>
            <person name="Kogure K."/>
        </authorList>
    </citation>
    <scope>NUCLEOTIDE SEQUENCE [LARGE SCALE GENOMIC DNA]</scope>
    <source>
        <strain evidence="2 3">SG-29</strain>
    </source>
</reference>
<dbReference type="InParanoid" id="A0A259TWQ7"/>
<dbReference type="EMBL" id="MQWB01000001">
    <property type="protein sequence ID" value="OZC02126.1"/>
    <property type="molecule type" value="Genomic_DNA"/>
</dbReference>
<sequence length="271" mass="29656">MRFLLLLLPLTLVACADPRPAEPLDAFRASYDDALAAGDVERAIKIVEARAKTGDVGAIGHLASIYDEGQVRAPSKPWKLGEPMRVRTWPGQARLWRARYERERDRQARAGDPDALFYAAQDLAFDDGPIDSPSPEVQAKRDSAHAIRQRLIAQGHTMALFSEAMNHSRGDSVRRDSLLAAAEAAGSFEACAWRAHFSTPNAYTAEAIASHVDRAEACRPLLGSREGHTFAESTLRSLRQGADNGTPEAITTLDSLRALGVFERHPHLAQI</sequence>
<feature type="signal peptide" evidence="1">
    <location>
        <begin position="1"/>
        <end position="16"/>
    </location>
</feature>
<dbReference type="AlphaFoldDB" id="A0A259TWQ7"/>
<dbReference type="PROSITE" id="PS51257">
    <property type="entry name" value="PROKAR_LIPOPROTEIN"/>
    <property type="match status" value="1"/>
</dbReference>
<keyword evidence="1" id="KW-0732">Signal</keyword>
<evidence type="ECO:0000313" key="3">
    <source>
        <dbReference type="Proteomes" id="UP000216446"/>
    </source>
</evidence>
<gene>
    <name evidence="2" type="ORF">BSZ36_03475</name>
</gene>
<comment type="caution">
    <text evidence="2">The sequence shown here is derived from an EMBL/GenBank/DDBJ whole genome shotgun (WGS) entry which is preliminary data.</text>
</comment>
<protein>
    <recommendedName>
        <fullName evidence="4">Sel1 repeat family protein</fullName>
    </recommendedName>
</protein>
<accession>A0A259TWQ7</accession>
<keyword evidence="3" id="KW-1185">Reference proteome</keyword>